<evidence type="ECO:0000313" key="4">
    <source>
        <dbReference type="EMBL" id="QIH41653.1"/>
    </source>
</evidence>
<dbReference type="GO" id="GO:0046872">
    <property type="term" value="F:metal ion binding"/>
    <property type="evidence" value="ECO:0007669"/>
    <property type="project" value="UniProtKB-KW"/>
</dbReference>
<keyword evidence="2 4" id="KW-0378">Hydrolase</keyword>
<dbReference type="InterPro" id="IPR036412">
    <property type="entry name" value="HAD-like_sf"/>
</dbReference>
<dbReference type="NCBIfam" id="TIGR01488">
    <property type="entry name" value="HAD-SF-IB"/>
    <property type="match status" value="1"/>
</dbReference>
<dbReference type="SUPFAM" id="SSF56784">
    <property type="entry name" value="HAD-like"/>
    <property type="match status" value="1"/>
</dbReference>
<protein>
    <submittedName>
        <fullName evidence="4">HAD family hydrolase</fullName>
    </submittedName>
</protein>
<gene>
    <name evidence="4" type="ORF">G5S32_06495</name>
</gene>
<evidence type="ECO:0000256" key="2">
    <source>
        <dbReference type="ARBA" id="ARBA00022801"/>
    </source>
</evidence>
<dbReference type="PANTHER" id="PTHR43344">
    <property type="entry name" value="PHOSPHOSERINE PHOSPHATASE"/>
    <property type="match status" value="1"/>
</dbReference>
<dbReference type="PANTHER" id="PTHR43344:SF13">
    <property type="entry name" value="PHOSPHATASE RV3661-RELATED"/>
    <property type="match status" value="1"/>
</dbReference>
<dbReference type="InterPro" id="IPR050582">
    <property type="entry name" value="HAD-like_SerB"/>
</dbReference>
<keyword evidence="5" id="KW-1185">Reference proteome</keyword>
<dbReference type="Gene3D" id="1.20.1440.100">
    <property type="entry name" value="SG protein - dephosphorylation function"/>
    <property type="match status" value="1"/>
</dbReference>
<reference evidence="4 5" key="1">
    <citation type="submission" date="2020-02" db="EMBL/GenBank/DDBJ databases">
        <title>A complete genome of a marine bacterium Vibrio sp. ZWAL4003 isolated from the mangrove sediment with the ability to degrade polysaccharides.</title>
        <authorList>
            <person name="Wu J."/>
            <person name="Qu W."/>
            <person name="Zeng R."/>
        </authorList>
    </citation>
    <scope>NUCLEOTIDE SEQUENCE [LARGE SCALE GENOMIC DNA]</scope>
    <source>
        <strain evidence="4 5">ZWAL4003</strain>
    </source>
</reference>
<dbReference type="RefSeq" id="WP_165311243.1">
    <property type="nucleotide sequence ID" value="NZ_CP049331.1"/>
</dbReference>
<dbReference type="Pfam" id="PF12710">
    <property type="entry name" value="HAD"/>
    <property type="match status" value="1"/>
</dbReference>
<organism evidence="4 5">
    <name type="scientific">Vibrio ziniensis</name>
    <dbReference type="NCBI Taxonomy" id="2711221"/>
    <lineage>
        <taxon>Bacteria</taxon>
        <taxon>Pseudomonadati</taxon>
        <taxon>Pseudomonadota</taxon>
        <taxon>Gammaproteobacteria</taxon>
        <taxon>Vibrionales</taxon>
        <taxon>Vibrionaceae</taxon>
        <taxon>Vibrio</taxon>
    </lineage>
</organism>
<dbReference type="InterPro" id="IPR006385">
    <property type="entry name" value="HAD_hydro_SerB1"/>
</dbReference>
<keyword evidence="1" id="KW-0479">Metal-binding</keyword>
<dbReference type="NCBIfam" id="TIGR01490">
    <property type="entry name" value="HAD-SF-IB-hyp1"/>
    <property type="match status" value="1"/>
</dbReference>
<dbReference type="Proteomes" id="UP000503003">
    <property type="component" value="Chromosome 1"/>
</dbReference>
<dbReference type="Gene3D" id="3.40.50.1000">
    <property type="entry name" value="HAD superfamily/HAD-like"/>
    <property type="match status" value="1"/>
</dbReference>
<evidence type="ECO:0000313" key="5">
    <source>
        <dbReference type="Proteomes" id="UP000503003"/>
    </source>
</evidence>
<name>A0A6G7CHW8_9VIBR</name>
<keyword evidence="3" id="KW-0460">Magnesium</keyword>
<proteinExistence type="predicted"/>
<dbReference type="GO" id="GO:0016787">
    <property type="term" value="F:hydrolase activity"/>
    <property type="evidence" value="ECO:0007669"/>
    <property type="project" value="UniProtKB-KW"/>
</dbReference>
<dbReference type="AlphaFoldDB" id="A0A6G7CHW8"/>
<dbReference type="CDD" id="cd02612">
    <property type="entry name" value="HAD_PGPPase"/>
    <property type="match status" value="1"/>
</dbReference>
<dbReference type="InterPro" id="IPR023214">
    <property type="entry name" value="HAD_sf"/>
</dbReference>
<dbReference type="KEGG" id="vzi:G5S32_06495"/>
<sequence length="227" mass="26165">MSKYLYIFDMDETLVDGDCSMLWNQYLVDEGYVDIPNFLDIDKELMARYARGEMDMEEYLDFVMQPLSDIPTESVDTMLYDFVERYVSPRVYEEAKTLIHSLKNTSNDMLIISATASFIVSKVAKSLGIAQSLGIDMVVDNNRYTSKVDGVPSYREGKITRLEMWLQQKSDEYEGLHFFTDSINDLPLCNYADRVYLVNPCEKLKQAAQGKNWQTYAWSKTALSCAK</sequence>
<dbReference type="EMBL" id="CP049331">
    <property type="protein sequence ID" value="QIH41653.1"/>
    <property type="molecule type" value="Genomic_DNA"/>
</dbReference>
<evidence type="ECO:0000256" key="3">
    <source>
        <dbReference type="ARBA" id="ARBA00022842"/>
    </source>
</evidence>
<accession>A0A6G7CHW8</accession>
<evidence type="ECO:0000256" key="1">
    <source>
        <dbReference type="ARBA" id="ARBA00022723"/>
    </source>
</evidence>